<proteinExistence type="predicted"/>
<feature type="compositionally biased region" description="Acidic residues" evidence="1">
    <location>
        <begin position="21"/>
        <end position="31"/>
    </location>
</feature>
<name>X0USV8_9ZZZZ</name>
<feature type="region of interest" description="Disordered" evidence="1">
    <location>
        <begin position="1"/>
        <end position="31"/>
    </location>
</feature>
<gene>
    <name evidence="2" type="ORF">S01H1_33148</name>
</gene>
<protein>
    <submittedName>
        <fullName evidence="2">Uncharacterized protein</fullName>
    </submittedName>
</protein>
<dbReference type="EMBL" id="BARS01020567">
    <property type="protein sequence ID" value="GAG08805.1"/>
    <property type="molecule type" value="Genomic_DNA"/>
</dbReference>
<dbReference type="AlphaFoldDB" id="X0USV8"/>
<sequence>SCTFQSSAEDTSTQADKQSAEESDESPDVITSEELEEAVAALEEQIDYDNAVIGAELKGFIPSYLCTNKDNYIKIEVTNTSDFTWKCDGRDTVRVGYHYYGQDVEYTDYDRTARTALPCDIAPGESTEVKILINDITNEGIYVIQIDLVLEGKFWFSSKGVSMIDGVVLFNPCTD</sequence>
<accession>X0USV8</accession>
<organism evidence="2">
    <name type="scientific">marine sediment metagenome</name>
    <dbReference type="NCBI Taxonomy" id="412755"/>
    <lineage>
        <taxon>unclassified sequences</taxon>
        <taxon>metagenomes</taxon>
        <taxon>ecological metagenomes</taxon>
    </lineage>
</organism>
<comment type="caution">
    <text evidence="2">The sequence shown here is derived from an EMBL/GenBank/DDBJ whole genome shotgun (WGS) entry which is preliminary data.</text>
</comment>
<reference evidence="2" key="1">
    <citation type="journal article" date="2014" name="Front. Microbiol.">
        <title>High frequency of phylogenetically diverse reductive dehalogenase-homologous genes in deep subseafloor sedimentary metagenomes.</title>
        <authorList>
            <person name="Kawai M."/>
            <person name="Futagami T."/>
            <person name="Toyoda A."/>
            <person name="Takaki Y."/>
            <person name="Nishi S."/>
            <person name="Hori S."/>
            <person name="Arai W."/>
            <person name="Tsubouchi T."/>
            <person name="Morono Y."/>
            <person name="Uchiyama I."/>
            <person name="Ito T."/>
            <person name="Fujiyama A."/>
            <person name="Inagaki F."/>
            <person name="Takami H."/>
        </authorList>
    </citation>
    <scope>NUCLEOTIDE SEQUENCE</scope>
    <source>
        <strain evidence="2">Expedition CK06-06</strain>
    </source>
</reference>
<feature type="non-terminal residue" evidence="2">
    <location>
        <position position="1"/>
    </location>
</feature>
<evidence type="ECO:0000256" key="1">
    <source>
        <dbReference type="SAM" id="MobiDB-lite"/>
    </source>
</evidence>
<evidence type="ECO:0000313" key="2">
    <source>
        <dbReference type="EMBL" id="GAG08805.1"/>
    </source>
</evidence>
<feature type="compositionally biased region" description="Polar residues" evidence="1">
    <location>
        <begin position="1"/>
        <end position="17"/>
    </location>
</feature>